<dbReference type="InterPro" id="IPR012337">
    <property type="entry name" value="RNaseH-like_sf"/>
</dbReference>
<dbReference type="KEGG" id="gacu:117547702"/>
<dbReference type="PANTHER" id="PTHR45913">
    <property type="entry name" value="EPM2A-INTERACTING PROTEIN 1"/>
    <property type="match status" value="1"/>
</dbReference>
<dbReference type="InParanoid" id="A0A6P8UBY1"/>
<proteinExistence type="predicted"/>
<reference evidence="3" key="1">
    <citation type="submission" date="2025-08" db="UniProtKB">
        <authorList>
            <consortium name="RefSeq"/>
        </authorList>
    </citation>
    <scope>IDENTIFICATION</scope>
</reference>
<accession>A0A6P8UBY1</accession>
<dbReference type="SUPFAM" id="SSF53098">
    <property type="entry name" value="Ribonuclease H-like"/>
    <property type="match status" value="1"/>
</dbReference>
<gene>
    <name evidence="3" type="primary">LOC117547702</name>
</gene>
<feature type="domain" description="HAT C-terminal dimerisation" evidence="1">
    <location>
        <begin position="410"/>
        <end position="464"/>
    </location>
</feature>
<evidence type="ECO:0000313" key="2">
    <source>
        <dbReference type="Proteomes" id="UP000515161"/>
    </source>
</evidence>
<dbReference type="AlphaFoldDB" id="A0A6P8UBY1"/>
<evidence type="ECO:0000313" key="3">
    <source>
        <dbReference type="RefSeq" id="XP_034074373.1"/>
    </source>
</evidence>
<name>A0A6P8UBY1_GYMAC</name>
<dbReference type="PANTHER" id="PTHR45913:SF19">
    <property type="entry name" value="LOW QUALITY PROTEIN: ZINC FINGER BED DOMAIN-CONTAINING PROTEIN 5-LIKE"/>
    <property type="match status" value="1"/>
</dbReference>
<dbReference type="GO" id="GO:0046983">
    <property type="term" value="F:protein dimerization activity"/>
    <property type="evidence" value="ECO:0007669"/>
    <property type="project" value="InterPro"/>
</dbReference>
<dbReference type="RefSeq" id="XP_034074373.1">
    <property type="nucleotide sequence ID" value="XM_034218482.1"/>
</dbReference>
<keyword evidence="2" id="KW-1185">Reference proteome</keyword>
<evidence type="ECO:0000259" key="1">
    <source>
        <dbReference type="Pfam" id="PF05699"/>
    </source>
</evidence>
<dbReference type="Proteomes" id="UP000515161">
    <property type="component" value="Unplaced"/>
</dbReference>
<dbReference type="OrthoDB" id="6144063at2759"/>
<protein>
    <submittedName>
        <fullName evidence="3">SCAN domain-containing protein 3-like</fullName>
    </submittedName>
</protein>
<organism evidence="2 3">
    <name type="scientific">Gymnodraco acuticeps</name>
    <name type="common">Antarctic dragonfish</name>
    <dbReference type="NCBI Taxonomy" id="8218"/>
    <lineage>
        <taxon>Eukaryota</taxon>
        <taxon>Metazoa</taxon>
        <taxon>Chordata</taxon>
        <taxon>Craniata</taxon>
        <taxon>Vertebrata</taxon>
        <taxon>Euteleostomi</taxon>
        <taxon>Actinopterygii</taxon>
        <taxon>Neopterygii</taxon>
        <taxon>Teleostei</taxon>
        <taxon>Neoteleostei</taxon>
        <taxon>Acanthomorphata</taxon>
        <taxon>Eupercaria</taxon>
        <taxon>Perciformes</taxon>
        <taxon>Notothenioidei</taxon>
        <taxon>Bathydraconidae</taxon>
        <taxon>Gymnodraco</taxon>
    </lineage>
</organism>
<dbReference type="Pfam" id="PF05699">
    <property type="entry name" value="Dimer_Tnp_hAT"/>
    <property type="match status" value="1"/>
</dbReference>
<dbReference type="InterPro" id="IPR008906">
    <property type="entry name" value="HATC_C_dom"/>
</dbReference>
<sequence length="487" mass="55285">MKPAKLKRHLETKHPDYVKKDRAFFERKGEDYRQQQQRMINVTSVSAKAQRASYLVAQRIAKARKPHTIAEELLLPAAVDLCELIALVRYPWEGRIQEDFLFCQELTGRATGEEIFNVIDMFMETGNVSWENCIAICTDGAAAMTGRKSGVVARAKERNPMMIATHCMLHRQALASKSLSPELHSVLSTVVSVVNHIKCKPLQSRLFGQLCREMGAGQDTLLFHSEVRWLSRGKVLQRVYELRSELCEFIQNDKPTTAALFSDPEWIAQLAYLADVFNLLNDLSLSVQGRYASILEVSDKIKAFRAKTAIWRRRVQNGITDMFPQLTEFLDTNQIPAEIVKNTIGSYLASLGDYFNDYFTDVDTDAWDWVRDPFVAHTSARGLSGKAEEELLDLACDGTLRIRFGQRGHVDFWPSVEQEYPEIAAVAMRVLLPFPTTYLCESSFSALTSMKTKYRARMEVENDLRTTSCCPLPPSERGMFPGEEKRG</sequence>
<dbReference type="GeneID" id="117547702"/>